<evidence type="ECO:0000259" key="1">
    <source>
        <dbReference type="PROSITE" id="PS50404"/>
    </source>
</evidence>
<dbReference type="PANTHER" id="PTHR11571">
    <property type="entry name" value="GLUTATHIONE S-TRANSFERASE"/>
    <property type="match status" value="1"/>
</dbReference>
<evidence type="ECO:0008006" key="4">
    <source>
        <dbReference type="Google" id="ProtNLM"/>
    </source>
</evidence>
<evidence type="ECO:0000259" key="2">
    <source>
        <dbReference type="PROSITE" id="PS50405"/>
    </source>
</evidence>
<sequence>MLLSRGFHSTRRYFIPHPNNSSCFAPCNTSSSSLFLSTLRRSIMTIENLKLTYFAIPGRGESIRLALKLNDTPFEDNRVEFSQWKELKPTTPFGSLPYVELADGTVIAQQRAILRLVGKETGLYPEDPVAAAKVDQLCDVCDDLQGKVNSTGQGLAQAEKEAARKEAVTTGNVADILKQMDACIAKNGSGGHAVGDKLTIADLMILTVSCALVCGLFDGVPETMFEPFENIMAVRKNVANNAKISPYLEEMKEKKFYGAYEKAK</sequence>
<reference evidence="3" key="1">
    <citation type="submission" date="2021-01" db="EMBL/GenBank/DDBJ databases">
        <authorList>
            <person name="Corre E."/>
            <person name="Pelletier E."/>
            <person name="Niang G."/>
            <person name="Scheremetjew M."/>
            <person name="Finn R."/>
            <person name="Kale V."/>
            <person name="Holt S."/>
            <person name="Cochrane G."/>
            <person name="Meng A."/>
            <person name="Brown T."/>
            <person name="Cohen L."/>
        </authorList>
    </citation>
    <scope>NUCLEOTIDE SEQUENCE</scope>
    <source>
        <strain evidence="3">CCMP147</strain>
    </source>
</reference>
<protein>
    <recommendedName>
        <fullName evidence="4">Glutathione S-transferase</fullName>
    </recommendedName>
</protein>
<dbReference type="SUPFAM" id="SSF47616">
    <property type="entry name" value="GST C-terminal domain-like"/>
    <property type="match status" value="1"/>
</dbReference>
<dbReference type="PROSITE" id="PS50405">
    <property type="entry name" value="GST_CTER"/>
    <property type="match status" value="1"/>
</dbReference>
<dbReference type="SUPFAM" id="SSF52833">
    <property type="entry name" value="Thioredoxin-like"/>
    <property type="match status" value="1"/>
</dbReference>
<dbReference type="InterPro" id="IPR050213">
    <property type="entry name" value="GST_superfamily"/>
</dbReference>
<dbReference type="PANTHER" id="PTHR11571:SF252">
    <property type="entry name" value="GLUTATHIONE S-TRANSFERASE"/>
    <property type="match status" value="1"/>
</dbReference>
<dbReference type="InterPro" id="IPR036249">
    <property type="entry name" value="Thioredoxin-like_sf"/>
</dbReference>
<dbReference type="Gene3D" id="1.20.1050.10">
    <property type="match status" value="1"/>
</dbReference>
<accession>A0A7R9WJ76</accession>
<proteinExistence type="predicted"/>
<dbReference type="Pfam" id="PF02798">
    <property type="entry name" value="GST_N"/>
    <property type="match status" value="1"/>
</dbReference>
<dbReference type="CDD" id="cd03039">
    <property type="entry name" value="GST_N_Sigma_like"/>
    <property type="match status" value="1"/>
</dbReference>
<dbReference type="SFLD" id="SFLDG00363">
    <property type="entry name" value="AMPS_(cytGST):_Alpha-__Mu-__Pi"/>
    <property type="match status" value="1"/>
</dbReference>
<dbReference type="Gene3D" id="3.40.30.10">
    <property type="entry name" value="Glutaredoxin"/>
    <property type="match status" value="1"/>
</dbReference>
<dbReference type="CDD" id="cd03192">
    <property type="entry name" value="GST_C_Sigma_like"/>
    <property type="match status" value="1"/>
</dbReference>
<dbReference type="GO" id="GO:0004364">
    <property type="term" value="F:glutathione transferase activity"/>
    <property type="evidence" value="ECO:0007669"/>
    <property type="project" value="TreeGrafter"/>
</dbReference>
<dbReference type="InterPro" id="IPR004045">
    <property type="entry name" value="Glutathione_S-Trfase_N"/>
</dbReference>
<dbReference type="InterPro" id="IPR010987">
    <property type="entry name" value="Glutathione-S-Trfase_C-like"/>
</dbReference>
<dbReference type="InterPro" id="IPR004046">
    <property type="entry name" value="GST_C"/>
</dbReference>
<feature type="domain" description="GST N-terminal" evidence="1">
    <location>
        <begin position="47"/>
        <end position="125"/>
    </location>
</feature>
<dbReference type="SFLD" id="SFLDG01205">
    <property type="entry name" value="AMPS.1"/>
    <property type="match status" value="1"/>
</dbReference>
<dbReference type="EMBL" id="HBED01049031">
    <property type="protein sequence ID" value="CAD8326286.1"/>
    <property type="molecule type" value="Transcribed_RNA"/>
</dbReference>
<dbReference type="InterPro" id="IPR036282">
    <property type="entry name" value="Glutathione-S-Trfase_C_sf"/>
</dbReference>
<dbReference type="PROSITE" id="PS50404">
    <property type="entry name" value="GST_NTER"/>
    <property type="match status" value="1"/>
</dbReference>
<evidence type="ECO:0000313" key="3">
    <source>
        <dbReference type="EMBL" id="CAD8326286.1"/>
    </source>
</evidence>
<feature type="domain" description="GST C-terminal" evidence="2">
    <location>
        <begin position="127"/>
        <end position="264"/>
    </location>
</feature>
<dbReference type="Pfam" id="PF14497">
    <property type="entry name" value="GST_C_3"/>
    <property type="match status" value="1"/>
</dbReference>
<organism evidence="3">
    <name type="scientific">Pseudictyota dubia</name>
    <dbReference type="NCBI Taxonomy" id="2749911"/>
    <lineage>
        <taxon>Eukaryota</taxon>
        <taxon>Sar</taxon>
        <taxon>Stramenopiles</taxon>
        <taxon>Ochrophyta</taxon>
        <taxon>Bacillariophyta</taxon>
        <taxon>Mediophyceae</taxon>
        <taxon>Biddulphiophycidae</taxon>
        <taxon>Eupodiscales</taxon>
        <taxon>Odontellaceae</taxon>
        <taxon>Pseudictyota</taxon>
    </lineage>
</organism>
<dbReference type="AlphaFoldDB" id="A0A7R9WJ76"/>
<dbReference type="SFLD" id="SFLDS00019">
    <property type="entry name" value="Glutathione_Transferase_(cytos"/>
    <property type="match status" value="1"/>
</dbReference>
<name>A0A7R9WJ76_9STRA</name>
<dbReference type="InterPro" id="IPR040079">
    <property type="entry name" value="Glutathione_S-Trfase"/>
</dbReference>
<dbReference type="GO" id="GO:0006749">
    <property type="term" value="P:glutathione metabolic process"/>
    <property type="evidence" value="ECO:0007669"/>
    <property type="project" value="TreeGrafter"/>
</dbReference>
<gene>
    <name evidence="3" type="ORF">TDUB1175_LOCUS24706</name>
</gene>